<evidence type="ECO:0000313" key="1">
    <source>
        <dbReference type="EMBL" id="MBK0377799.1"/>
    </source>
</evidence>
<comment type="caution">
    <text evidence="1">The sequence shown here is derived from an EMBL/GenBank/DDBJ whole genome shotgun (WGS) entry which is preliminary data.</text>
</comment>
<sequence length="151" mass="17782">MRTLITIIILLNSFFVLGQKRKNVLLPPPVLSMHYPEYMDFCEVLNHKDTLVYTRMIYRGQDEYWGLSTPDSFCTNKIYAYLNIPDSVKMNKKFLNYFKTVHENYWNTYLIIDAIGVFKNDKKPGYGHLGNNKSQFIVNSFVNIQKIIIKP</sequence>
<accession>A0A934UKY8</accession>
<name>A0A934UKY8_9SPHI</name>
<dbReference type="Proteomes" id="UP000613193">
    <property type="component" value="Unassembled WGS sequence"/>
</dbReference>
<evidence type="ECO:0000313" key="2">
    <source>
        <dbReference type="Proteomes" id="UP000613193"/>
    </source>
</evidence>
<dbReference type="RefSeq" id="WP_200063024.1">
    <property type="nucleotide sequence ID" value="NZ_JAEHFW010000001.1"/>
</dbReference>
<dbReference type="AlphaFoldDB" id="A0A934UKY8"/>
<reference evidence="1" key="1">
    <citation type="submission" date="2020-12" db="EMBL/GenBank/DDBJ databases">
        <title>Bacterial novel species Mucilaginibacter sp. SD-g isolated from soil.</title>
        <authorList>
            <person name="Jung H.-Y."/>
        </authorList>
    </citation>
    <scope>NUCLEOTIDE SEQUENCE</scope>
    <source>
        <strain evidence="1">SD-g</strain>
    </source>
</reference>
<dbReference type="EMBL" id="JAEHFW010000001">
    <property type="protein sequence ID" value="MBK0377799.1"/>
    <property type="molecule type" value="Genomic_DNA"/>
</dbReference>
<protein>
    <submittedName>
        <fullName evidence="1">Uncharacterized protein</fullName>
    </submittedName>
</protein>
<organism evidence="1 2">
    <name type="scientific">Mucilaginibacter segetis</name>
    <dbReference type="NCBI Taxonomy" id="2793071"/>
    <lineage>
        <taxon>Bacteria</taxon>
        <taxon>Pseudomonadati</taxon>
        <taxon>Bacteroidota</taxon>
        <taxon>Sphingobacteriia</taxon>
        <taxon>Sphingobacteriales</taxon>
        <taxon>Sphingobacteriaceae</taxon>
        <taxon>Mucilaginibacter</taxon>
    </lineage>
</organism>
<gene>
    <name evidence="1" type="ORF">I5M19_00660</name>
</gene>
<proteinExistence type="predicted"/>
<keyword evidence="2" id="KW-1185">Reference proteome</keyword>